<dbReference type="InterPro" id="IPR012677">
    <property type="entry name" value="Nucleotide-bd_a/b_plait_sf"/>
</dbReference>
<dbReference type="CDD" id="cd12439">
    <property type="entry name" value="RRM_TRMT2A"/>
    <property type="match status" value="1"/>
</dbReference>
<dbReference type="GO" id="GO:0003723">
    <property type="term" value="F:RNA binding"/>
    <property type="evidence" value="ECO:0007669"/>
    <property type="project" value="TreeGrafter"/>
</dbReference>
<evidence type="ECO:0000256" key="4">
    <source>
        <dbReference type="ARBA" id="ARBA00033763"/>
    </source>
</evidence>
<dbReference type="GO" id="GO:0006396">
    <property type="term" value="P:RNA processing"/>
    <property type="evidence" value="ECO:0007669"/>
    <property type="project" value="InterPro"/>
</dbReference>
<dbReference type="Gene3D" id="2.40.50.1070">
    <property type="match status" value="1"/>
</dbReference>
<keyword evidence="2 6" id="KW-0808">Transferase</keyword>
<evidence type="ECO:0000256" key="6">
    <source>
        <dbReference type="PROSITE-ProRule" id="PRU01024"/>
    </source>
</evidence>
<protein>
    <recommendedName>
        <fullName evidence="4">tRNA (uracil(54)-C(5))-methyltransferase</fullName>
        <ecNumber evidence="4">2.1.1.35</ecNumber>
    </recommendedName>
</protein>
<dbReference type="Gene3D" id="3.40.50.150">
    <property type="entry name" value="Vaccinia Virus protein VP39"/>
    <property type="match status" value="1"/>
</dbReference>
<comment type="catalytic activity">
    <reaction evidence="5">
        <text>uridine(54) in tRNA + S-adenosyl-L-methionine = 5-methyluridine(54) in tRNA + S-adenosyl-L-homocysteine + H(+)</text>
        <dbReference type="Rhea" id="RHEA:42712"/>
        <dbReference type="Rhea" id="RHEA-COMP:10167"/>
        <dbReference type="Rhea" id="RHEA-COMP:10193"/>
        <dbReference type="ChEBI" id="CHEBI:15378"/>
        <dbReference type="ChEBI" id="CHEBI:57856"/>
        <dbReference type="ChEBI" id="CHEBI:59789"/>
        <dbReference type="ChEBI" id="CHEBI:65315"/>
        <dbReference type="ChEBI" id="CHEBI:74447"/>
        <dbReference type="EC" id="2.1.1.35"/>
    </reaction>
    <physiologicalReaction direction="left-to-right" evidence="5">
        <dbReference type="Rhea" id="RHEA:42713"/>
    </physiologicalReaction>
</comment>
<dbReference type="CDD" id="cd02440">
    <property type="entry name" value="AdoMet_MTases"/>
    <property type="match status" value="1"/>
</dbReference>
<dbReference type="InterPro" id="IPR035979">
    <property type="entry name" value="RBD_domain_sf"/>
</dbReference>
<dbReference type="PANTHER" id="PTHR45904">
    <property type="entry name" value="TRNA (URACIL-5-)-METHYLTRANSFERASE"/>
    <property type="match status" value="1"/>
</dbReference>
<accession>A0A1B3PDK6</accession>
<dbReference type="AlphaFoldDB" id="A0A1B3PDK6"/>
<dbReference type="PROSITE" id="PS51687">
    <property type="entry name" value="SAM_MT_RNA_M5U"/>
    <property type="match status" value="1"/>
</dbReference>
<dbReference type="InterPro" id="IPR034262">
    <property type="entry name" value="TRMT2A_RRM"/>
</dbReference>
<evidence type="ECO:0000256" key="2">
    <source>
        <dbReference type="ARBA" id="ARBA00022679"/>
    </source>
</evidence>
<sequence length="573" mass="65417">MSDSLPEAQESEVKDKFNAEEYAYLKNSGFTSEIFKIEIQNMPKFYGYAEVKKLMDFFSINFNKIKIPWRNSKYCFVCFRNEEDRQNAIEKINHLKWKGNLLKAFTSKPVQDPLVRKRKQEENEKNSNKIQAKKPKTVAESSEPLGNLPYEEQLAFKQRNIDQVLEQFKVELRNTNTSQGKVNMQLYADPVIKVKPIISSPQLVGYRNKCEFSIGRNSNNELQVGNRVGNYVSGSLFVEAPDELKMPPEKMKLTAKIFRNFVQQSSLDVYNHLTYKGHFRQLTIRLHDDDKALMIIVGIHPQQMTEEEKSKFQAELVLFFTEGEGMCLEVSSIYYEEIQKLQTGQQERVMKHLYGDTHVHDYIQGFKFQISPSSFFQGNTKGAEKLYEEIIDLASLSPKTIVLDVCCGTGTIGLCMAKFCKEVHGMEIIPQAIEDAKKNAEINDIKNAHFSAGSADNLIQSMVKQVKLESDEEMVAVVDPPRAGLSTKAIMQLRNSTKIKKLIYVSCSPAQVVKNFVNLCKNSTKVMRGEPFVAKIARAVDMFPHTVHCELVVLFERKSKNETELAGDDEAKE</sequence>
<reference evidence="8" key="1">
    <citation type="submission" date="2016-01" db="EMBL/GenBank/DDBJ databases">
        <title>Diversity of S-adenosylmethionine dependent methyltransferases of the cryptobiotic chironomid in relation to desiccation stress resistance.</title>
        <authorList>
            <person name="Deviatiiarov R."/>
            <person name="Gusev O."/>
            <person name="Aupov R."/>
            <person name="Cornette R."/>
            <person name="Kikawada T."/>
        </authorList>
    </citation>
    <scope>NUCLEOTIDE SEQUENCE</scope>
</reference>
<gene>
    <name evidence="8" type="primary">RNA-MT25</name>
</gene>
<comment type="similarity">
    <text evidence="6">Belongs to the class I-like SAM-binding methyltransferase superfamily. RNA M5U methyltransferase family.</text>
</comment>
<dbReference type="EMBL" id="KU660008">
    <property type="protein sequence ID" value="AOG17806.1"/>
    <property type="molecule type" value="mRNA"/>
</dbReference>
<comment type="caution">
    <text evidence="6">Lacks conserved residue(s) required for the propagation of feature annotation.</text>
</comment>
<organism evidence="8">
    <name type="scientific">Polypedilum nubifer</name>
    <dbReference type="NCBI Taxonomy" id="54969"/>
    <lineage>
        <taxon>Eukaryota</taxon>
        <taxon>Metazoa</taxon>
        <taxon>Ecdysozoa</taxon>
        <taxon>Arthropoda</taxon>
        <taxon>Hexapoda</taxon>
        <taxon>Insecta</taxon>
        <taxon>Pterygota</taxon>
        <taxon>Neoptera</taxon>
        <taxon>Endopterygota</taxon>
        <taxon>Diptera</taxon>
        <taxon>Nematocera</taxon>
        <taxon>Chironomoidea</taxon>
        <taxon>Chironomidae</taxon>
        <taxon>Chironominae</taxon>
        <taxon>Polypedilum</taxon>
        <taxon>Polypedilum</taxon>
    </lineage>
</organism>
<evidence type="ECO:0000256" key="1">
    <source>
        <dbReference type="ARBA" id="ARBA00022603"/>
    </source>
</evidence>
<dbReference type="Gene3D" id="3.30.70.330">
    <property type="match status" value="1"/>
</dbReference>
<feature type="region of interest" description="Disordered" evidence="7">
    <location>
        <begin position="113"/>
        <end position="144"/>
    </location>
</feature>
<evidence type="ECO:0000313" key="8">
    <source>
        <dbReference type="EMBL" id="AOG17806.1"/>
    </source>
</evidence>
<feature type="binding site" evidence="6">
    <location>
        <position position="479"/>
    </location>
    <ligand>
        <name>S-adenosyl-L-methionine</name>
        <dbReference type="ChEBI" id="CHEBI:59789"/>
    </ligand>
</feature>
<dbReference type="SUPFAM" id="SSF54928">
    <property type="entry name" value="RNA-binding domain, RBD"/>
    <property type="match status" value="1"/>
</dbReference>
<feature type="binding site" evidence="6">
    <location>
        <position position="427"/>
    </location>
    <ligand>
        <name>S-adenosyl-L-methionine</name>
        <dbReference type="ChEBI" id="CHEBI:59789"/>
    </ligand>
</feature>
<dbReference type="InterPro" id="IPR029063">
    <property type="entry name" value="SAM-dependent_MTases_sf"/>
</dbReference>
<feature type="active site" description="Nucleophile" evidence="6">
    <location>
        <position position="507"/>
    </location>
</feature>
<dbReference type="InterPro" id="IPR045850">
    <property type="entry name" value="TRM2_met"/>
</dbReference>
<feature type="binding site" evidence="6">
    <location>
        <position position="377"/>
    </location>
    <ligand>
        <name>S-adenosyl-L-methionine</name>
        <dbReference type="ChEBI" id="CHEBI:59789"/>
    </ligand>
</feature>
<keyword evidence="3 6" id="KW-0949">S-adenosyl-L-methionine</keyword>
<feature type="non-terminal residue" evidence="8">
    <location>
        <position position="573"/>
    </location>
</feature>
<evidence type="ECO:0000256" key="5">
    <source>
        <dbReference type="ARBA" id="ARBA00047278"/>
    </source>
</evidence>
<dbReference type="SUPFAM" id="SSF53335">
    <property type="entry name" value="S-adenosyl-L-methionine-dependent methyltransferases"/>
    <property type="match status" value="1"/>
</dbReference>
<evidence type="ECO:0000256" key="7">
    <source>
        <dbReference type="SAM" id="MobiDB-lite"/>
    </source>
</evidence>
<keyword evidence="1 6" id="KW-0489">Methyltransferase</keyword>
<dbReference type="InterPro" id="IPR010280">
    <property type="entry name" value="U5_MeTrfase_fam"/>
</dbReference>
<dbReference type="GO" id="GO:0030697">
    <property type="term" value="F:tRNA (uracil(54)-C5)-methyltransferase activity, S-adenosyl methionine-dependent"/>
    <property type="evidence" value="ECO:0007669"/>
    <property type="project" value="UniProtKB-EC"/>
</dbReference>
<dbReference type="EC" id="2.1.1.35" evidence="4"/>
<dbReference type="Pfam" id="PF05958">
    <property type="entry name" value="tRNA_U5-meth_tr"/>
    <property type="match status" value="1"/>
</dbReference>
<dbReference type="PANTHER" id="PTHR45904:SF2">
    <property type="entry name" value="TRNA (URACIL-5-)-METHYLTRANSFERASE HOMOLOG A"/>
    <property type="match status" value="1"/>
</dbReference>
<name>A0A1B3PDK6_9DIPT</name>
<dbReference type="GO" id="GO:0032259">
    <property type="term" value="P:methylation"/>
    <property type="evidence" value="ECO:0007669"/>
    <property type="project" value="UniProtKB-KW"/>
</dbReference>
<proteinExistence type="evidence at transcript level"/>
<evidence type="ECO:0000256" key="3">
    <source>
        <dbReference type="ARBA" id="ARBA00022691"/>
    </source>
</evidence>